<evidence type="ECO:0000256" key="4">
    <source>
        <dbReference type="ARBA" id="ARBA00023002"/>
    </source>
</evidence>
<dbReference type="SUPFAM" id="SSF48264">
    <property type="entry name" value="Cytochrome P450"/>
    <property type="match status" value="1"/>
</dbReference>
<dbReference type="PROSITE" id="PS00086">
    <property type="entry name" value="CYTOCHROME_P450"/>
    <property type="match status" value="1"/>
</dbReference>
<comment type="caution">
    <text evidence="8">The sequence shown here is derived from an EMBL/GenBank/DDBJ whole genome shotgun (WGS) entry which is preliminary data.</text>
</comment>
<keyword evidence="5 7" id="KW-0408">Iron</keyword>
<keyword evidence="3 7" id="KW-0479">Metal-binding</keyword>
<dbReference type="GO" id="GO:0004497">
    <property type="term" value="F:monooxygenase activity"/>
    <property type="evidence" value="ECO:0007669"/>
    <property type="project" value="UniProtKB-KW"/>
</dbReference>
<dbReference type="InterPro" id="IPR017972">
    <property type="entry name" value="Cyt_P450_CS"/>
</dbReference>
<reference evidence="8 9" key="1">
    <citation type="submission" date="2020-03" db="EMBL/GenBank/DDBJ databases">
        <title>Isolation and identification of active actinomycetes.</title>
        <authorList>
            <person name="Sun X."/>
        </authorList>
    </citation>
    <scope>NUCLEOTIDE SEQUENCE [LARGE SCALE GENOMIC DNA]</scope>
    <source>
        <strain evidence="8 9">NEAU-D13</strain>
    </source>
</reference>
<dbReference type="GO" id="GO:0005506">
    <property type="term" value="F:iron ion binding"/>
    <property type="evidence" value="ECO:0007669"/>
    <property type="project" value="InterPro"/>
</dbReference>
<dbReference type="InterPro" id="IPR002397">
    <property type="entry name" value="Cyt_P450_B"/>
</dbReference>
<sequence>MPMSVRSYPFGPVDGLEIDPLYSRLREDEPLARVQLPHGEEGWLLTRYDDVRLALSDPRFSLAQAAVRDTPRMGPQRMGAILTDLDPPDHTRLRRLLAHAFTVRRVEQLRASAVRLAGELLDEIEKAGPPADLVTTYAVPLPGLMVCDLLGVPYAERDHFQDLAAAFMSITAMTDEEKLAKIGELAGYLAGLADQRRVHQEDDLISALVVAQEEGDRLTGEELVQLTVLLLGAGYDSTAAHIANSIYTLLQHPDQADLLRAQPELMPAAVEELLRWIPAQEISDILPRYAVEDVELSGGTVKAGEPVLLAKHAANRDPRQYADPDRFDVTRNAKGHLTFGHGPHHCIGAQLARMDVQVALTAILDRFPGLRLAEEVKWRTGMAMRGPLAMMITW</sequence>
<dbReference type="PANTHER" id="PTHR46696">
    <property type="entry name" value="P450, PUTATIVE (EUROFUNG)-RELATED"/>
    <property type="match status" value="1"/>
</dbReference>
<dbReference type="GO" id="GO:0016705">
    <property type="term" value="F:oxidoreductase activity, acting on paired donors, with incorporation or reduction of molecular oxygen"/>
    <property type="evidence" value="ECO:0007669"/>
    <property type="project" value="InterPro"/>
</dbReference>
<keyword evidence="4 7" id="KW-0560">Oxidoreductase</keyword>
<evidence type="ECO:0000256" key="3">
    <source>
        <dbReference type="ARBA" id="ARBA00022723"/>
    </source>
</evidence>
<dbReference type="PRINTS" id="PR00385">
    <property type="entry name" value="P450"/>
</dbReference>
<dbReference type="Proteomes" id="UP000481360">
    <property type="component" value="Unassembled WGS sequence"/>
</dbReference>
<dbReference type="EMBL" id="JAAMPJ010000003">
    <property type="protein sequence ID" value="NGY59774.1"/>
    <property type="molecule type" value="Genomic_DNA"/>
</dbReference>
<evidence type="ECO:0000256" key="1">
    <source>
        <dbReference type="ARBA" id="ARBA00010617"/>
    </source>
</evidence>
<accession>A0A7C9VMJ2</accession>
<dbReference type="InterPro" id="IPR036396">
    <property type="entry name" value="Cyt_P450_sf"/>
</dbReference>
<dbReference type="AlphaFoldDB" id="A0A7C9VMJ2"/>
<dbReference type="GO" id="GO:0020037">
    <property type="term" value="F:heme binding"/>
    <property type="evidence" value="ECO:0007669"/>
    <property type="project" value="InterPro"/>
</dbReference>
<gene>
    <name evidence="8" type="ORF">G7043_12665</name>
</gene>
<proteinExistence type="inferred from homology"/>
<evidence type="ECO:0000313" key="9">
    <source>
        <dbReference type="Proteomes" id="UP000481360"/>
    </source>
</evidence>
<evidence type="ECO:0000256" key="6">
    <source>
        <dbReference type="ARBA" id="ARBA00023033"/>
    </source>
</evidence>
<keyword evidence="2 7" id="KW-0349">Heme</keyword>
<name>A0A7C9VMJ2_9PSEU</name>
<protein>
    <submittedName>
        <fullName evidence="8">Cytochrome P450</fullName>
    </submittedName>
</protein>
<dbReference type="PANTHER" id="PTHR46696:SF1">
    <property type="entry name" value="CYTOCHROME P450 YJIB-RELATED"/>
    <property type="match status" value="1"/>
</dbReference>
<dbReference type="InterPro" id="IPR001128">
    <property type="entry name" value="Cyt_P450"/>
</dbReference>
<dbReference type="PRINTS" id="PR00359">
    <property type="entry name" value="BP450"/>
</dbReference>
<evidence type="ECO:0000256" key="2">
    <source>
        <dbReference type="ARBA" id="ARBA00022617"/>
    </source>
</evidence>
<dbReference type="Gene3D" id="1.10.630.10">
    <property type="entry name" value="Cytochrome P450"/>
    <property type="match status" value="1"/>
</dbReference>
<comment type="similarity">
    <text evidence="1 7">Belongs to the cytochrome P450 family.</text>
</comment>
<evidence type="ECO:0000256" key="5">
    <source>
        <dbReference type="ARBA" id="ARBA00023004"/>
    </source>
</evidence>
<keyword evidence="6 7" id="KW-0503">Monooxygenase</keyword>
<dbReference type="Pfam" id="PF00067">
    <property type="entry name" value="p450"/>
    <property type="match status" value="1"/>
</dbReference>
<evidence type="ECO:0000256" key="7">
    <source>
        <dbReference type="RuleBase" id="RU000461"/>
    </source>
</evidence>
<keyword evidence="9" id="KW-1185">Reference proteome</keyword>
<dbReference type="CDD" id="cd11031">
    <property type="entry name" value="Cyp158A-like"/>
    <property type="match status" value="1"/>
</dbReference>
<dbReference type="FunFam" id="1.10.630.10:FF:000018">
    <property type="entry name" value="Cytochrome P450 monooxygenase"/>
    <property type="match status" value="1"/>
</dbReference>
<evidence type="ECO:0000313" key="8">
    <source>
        <dbReference type="EMBL" id="NGY59774.1"/>
    </source>
</evidence>
<organism evidence="8 9">
    <name type="scientific">Lentzea alba</name>
    <dbReference type="NCBI Taxonomy" id="2714351"/>
    <lineage>
        <taxon>Bacteria</taxon>
        <taxon>Bacillati</taxon>
        <taxon>Actinomycetota</taxon>
        <taxon>Actinomycetes</taxon>
        <taxon>Pseudonocardiales</taxon>
        <taxon>Pseudonocardiaceae</taxon>
        <taxon>Lentzea</taxon>
    </lineage>
</organism>